<dbReference type="NCBIfam" id="TIGR01383">
    <property type="entry name" value="not_thiJ"/>
    <property type="match status" value="1"/>
</dbReference>
<dbReference type="InterPro" id="IPR029062">
    <property type="entry name" value="Class_I_gatase-like"/>
</dbReference>
<dbReference type="OrthoDB" id="9792284at2"/>
<dbReference type="EMBL" id="FOHT01000043">
    <property type="protein sequence ID" value="SEU09630.1"/>
    <property type="molecule type" value="Genomic_DNA"/>
</dbReference>
<dbReference type="AlphaFoldDB" id="X5DCR7"/>
<dbReference type="HOGENOM" id="CLU_000445_44_2_10"/>
<dbReference type="InterPro" id="IPR002818">
    <property type="entry name" value="DJ-1/PfpI"/>
</dbReference>
<sequence>MKKIAVHLADGFEEIEAISIIDVLRRAGFQVTVVSMNEKMDVAGSHEITVKADALFEDLDYDNIDMIVLPGGMPGAAKLKAHSGLREEILNFYDMNKPLAAICAAPMVFGNLGLLKEKRATCYPGFEEELHGAIITGEAVEQTENIITGKGAGVAIKFALKIVELFNGKEVADELAVKMIEN</sequence>
<evidence type="ECO:0000313" key="5">
    <source>
        <dbReference type="Proteomes" id="UP000181981"/>
    </source>
</evidence>
<feature type="domain" description="DJ-1/PfpI" evidence="1">
    <location>
        <begin position="2"/>
        <end position="164"/>
    </location>
</feature>
<dbReference type="STRING" id="1168034.FH5T_01890"/>
<dbReference type="CDD" id="cd03135">
    <property type="entry name" value="GATase1_DJ-1"/>
    <property type="match status" value="1"/>
</dbReference>
<accession>X5DCR7</accession>
<protein>
    <submittedName>
        <fullName evidence="3">4-methyl-5(B-hydroxyethyl)-thiazole monophosphate biosynthesis</fullName>
    </submittedName>
    <submittedName>
        <fullName evidence="2">Thiamine biosynthesis protein ThiJ</fullName>
    </submittedName>
</protein>
<proteinExistence type="predicted"/>
<evidence type="ECO:0000313" key="3">
    <source>
        <dbReference type="EMBL" id="SEU09630.1"/>
    </source>
</evidence>
<dbReference type="Pfam" id="PF01965">
    <property type="entry name" value="DJ-1_PfpI"/>
    <property type="match status" value="1"/>
</dbReference>
<dbReference type="EMBL" id="CP007451">
    <property type="protein sequence ID" value="AHW58744.1"/>
    <property type="molecule type" value="Genomic_DNA"/>
</dbReference>
<dbReference type="Gene3D" id="3.40.50.880">
    <property type="match status" value="1"/>
</dbReference>
<dbReference type="InterPro" id="IPR050325">
    <property type="entry name" value="Prot/Nucl_acid_deglycase"/>
</dbReference>
<evidence type="ECO:0000313" key="4">
    <source>
        <dbReference type="Proteomes" id="UP000023772"/>
    </source>
</evidence>
<dbReference type="Proteomes" id="UP000023772">
    <property type="component" value="Chromosome"/>
</dbReference>
<evidence type="ECO:0000259" key="1">
    <source>
        <dbReference type="Pfam" id="PF01965"/>
    </source>
</evidence>
<dbReference type="GO" id="GO:0005737">
    <property type="term" value="C:cytoplasm"/>
    <property type="evidence" value="ECO:0007669"/>
    <property type="project" value="TreeGrafter"/>
</dbReference>
<name>X5DCR7_9BACT</name>
<dbReference type="PANTHER" id="PTHR48094">
    <property type="entry name" value="PROTEIN/NUCLEIC ACID DEGLYCASE DJ-1-RELATED"/>
    <property type="match status" value="1"/>
</dbReference>
<reference evidence="3 5" key="2">
    <citation type="submission" date="2016-10" db="EMBL/GenBank/DDBJ databases">
        <authorList>
            <person name="de Groot N.N."/>
        </authorList>
    </citation>
    <scope>NUCLEOTIDE SEQUENCE [LARGE SCALE GENOMIC DNA]</scope>
    <source>
        <strain evidence="3 5">DSM 25947</strain>
    </source>
</reference>
<dbReference type="KEGG" id="dori:FH5T_01890"/>
<dbReference type="PANTHER" id="PTHR48094:SF12">
    <property type="entry name" value="PARKINSON DISEASE PROTEIN 7 HOMOLOG"/>
    <property type="match status" value="1"/>
</dbReference>
<organism evidence="3 5">
    <name type="scientific">Draconibacterium orientale</name>
    <dbReference type="NCBI Taxonomy" id="1168034"/>
    <lineage>
        <taxon>Bacteria</taxon>
        <taxon>Pseudomonadati</taxon>
        <taxon>Bacteroidota</taxon>
        <taxon>Bacteroidia</taxon>
        <taxon>Marinilabiliales</taxon>
        <taxon>Prolixibacteraceae</taxon>
        <taxon>Draconibacterium</taxon>
    </lineage>
</organism>
<dbReference type="eggNOG" id="COG0693">
    <property type="taxonomic scope" value="Bacteria"/>
</dbReference>
<dbReference type="SUPFAM" id="SSF52317">
    <property type="entry name" value="Class I glutamine amidotransferase-like"/>
    <property type="match status" value="1"/>
</dbReference>
<dbReference type="InterPro" id="IPR006287">
    <property type="entry name" value="DJ-1"/>
</dbReference>
<evidence type="ECO:0000313" key="2">
    <source>
        <dbReference type="EMBL" id="AHW58744.1"/>
    </source>
</evidence>
<gene>
    <name evidence="2" type="ORF">FH5T_01890</name>
    <name evidence="3" type="ORF">SAMN05444285_14317</name>
</gene>
<dbReference type="RefSeq" id="WP_038554912.1">
    <property type="nucleotide sequence ID" value="NZ_FOHT01000043.1"/>
</dbReference>
<dbReference type="Proteomes" id="UP000181981">
    <property type="component" value="Unassembled WGS sequence"/>
</dbReference>
<keyword evidence="4" id="KW-1185">Reference proteome</keyword>
<reference evidence="2 4" key="1">
    <citation type="submission" date="2014-03" db="EMBL/GenBank/DDBJ databases">
        <title>Complete genome sequence of a deeply braunched marine Bacteroidia bacterium Draconibacterium orientale type strain FH5T.</title>
        <authorList>
            <person name="Li X."/>
            <person name="Wang X."/>
            <person name="Xie Z."/>
            <person name="Du Z."/>
            <person name="Chen G."/>
        </authorList>
    </citation>
    <scope>NUCLEOTIDE SEQUENCE [LARGE SCALE GENOMIC DNA]</scope>
    <source>
        <strain evidence="2 4">FH5</strain>
    </source>
</reference>